<evidence type="ECO:0000256" key="15">
    <source>
        <dbReference type="ARBA" id="ARBA00047548"/>
    </source>
</evidence>
<dbReference type="Gene3D" id="1.20.120.1910">
    <property type="entry name" value="Cysteine-tRNA ligase, C-terminal anti-codon recognition domain"/>
    <property type="match status" value="1"/>
</dbReference>
<feature type="domain" description="tRNA synthetases class I catalytic" evidence="20">
    <location>
        <begin position="61"/>
        <end position="351"/>
    </location>
</feature>
<protein>
    <recommendedName>
        <fullName evidence="3">cysteine--tRNA ligase</fullName>
        <ecNumber evidence="3">6.1.1.16</ecNumber>
    </recommendedName>
    <alternativeName>
        <fullName evidence="11">Cysteinyl-tRNA synthetase</fullName>
    </alternativeName>
</protein>
<evidence type="ECO:0000256" key="2">
    <source>
        <dbReference type="ARBA" id="ARBA00005594"/>
    </source>
</evidence>
<reference evidence="22" key="2">
    <citation type="submission" date="2020-11" db="EMBL/GenBank/DDBJ databases">
        <authorList>
            <person name="McCartney M.A."/>
            <person name="Auch B."/>
            <person name="Kono T."/>
            <person name="Mallez S."/>
            <person name="Becker A."/>
            <person name="Gohl D.M."/>
            <person name="Silverstein K.A.T."/>
            <person name="Koren S."/>
            <person name="Bechman K.B."/>
            <person name="Herman A."/>
            <person name="Abrahante J.E."/>
            <person name="Garbe J."/>
        </authorList>
    </citation>
    <scope>NUCLEOTIDE SEQUENCE</scope>
    <source>
        <strain evidence="22">Duluth1</strain>
        <tissue evidence="22">Whole animal</tissue>
    </source>
</reference>
<evidence type="ECO:0000256" key="5">
    <source>
        <dbReference type="ARBA" id="ARBA00022723"/>
    </source>
</evidence>
<evidence type="ECO:0000259" key="20">
    <source>
        <dbReference type="Pfam" id="PF01406"/>
    </source>
</evidence>
<evidence type="ECO:0000256" key="8">
    <source>
        <dbReference type="ARBA" id="ARBA00022840"/>
    </source>
</evidence>
<dbReference type="SUPFAM" id="SSF47323">
    <property type="entry name" value="Anticodon-binding domain of a subclass of class I aminoacyl-tRNA synthetases"/>
    <property type="match status" value="1"/>
</dbReference>
<evidence type="ECO:0000256" key="16">
    <source>
        <dbReference type="ARBA" id="ARBA00047731"/>
    </source>
</evidence>
<dbReference type="EC" id="6.1.1.16" evidence="3"/>
<feature type="domain" description="Cysteinyl-tRNA synthetase class Ia DALR" evidence="21">
    <location>
        <begin position="396"/>
        <end position="449"/>
    </location>
</feature>
<accession>A0A9D4KGR8</accession>
<dbReference type="CDD" id="cd00672">
    <property type="entry name" value="CysRS_core"/>
    <property type="match status" value="1"/>
</dbReference>
<dbReference type="Pfam" id="PF09190">
    <property type="entry name" value="DALR_2"/>
    <property type="match status" value="1"/>
</dbReference>
<reference evidence="22" key="1">
    <citation type="journal article" date="2019" name="bioRxiv">
        <title>The Genome of the Zebra Mussel, Dreissena polymorpha: A Resource for Invasive Species Research.</title>
        <authorList>
            <person name="McCartney M.A."/>
            <person name="Auch B."/>
            <person name="Kono T."/>
            <person name="Mallez S."/>
            <person name="Zhang Y."/>
            <person name="Obille A."/>
            <person name="Becker A."/>
            <person name="Abrahante J.E."/>
            <person name="Garbe J."/>
            <person name="Badalamenti J.P."/>
            <person name="Herman A."/>
            <person name="Mangelson H."/>
            <person name="Liachko I."/>
            <person name="Sullivan S."/>
            <person name="Sone E.D."/>
            <person name="Koren S."/>
            <person name="Silverstein K.A.T."/>
            <person name="Beckman K.B."/>
            <person name="Gohl D.M."/>
        </authorList>
    </citation>
    <scope>NUCLEOTIDE SEQUENCE</scope>
    <source>
        <strain evidence="22">Duluth1</strain>
        <tissue evidence="22">Whole animal</tissue>
    </source>
</reference>
<evidence type="ECO:0000313" key="22">
    <source>
        <dbReference type="EMBL" id="KAH3839573.1"/>
    </source>
</evidence>
<dbReference type="InterPro" id="IPR015273">
    <property type="entry name" value="Cys-tRNA-synt_Ia_DALR"/>
</dbReference>
<comment type="catalytic activity">
    <reaction evidence="17">
        <text>S-sulfanyl-L-cysteine + tRNA(Cys) + ATP = (S)-sulfanyl-L-cysteinyl-tRNA(Cys) + AMP + diphosphate</text>
        <dbReference type="Rhea" id="RHEA:78647"/>
        <dbReference type="Rhea" id="RHEA-COMP:9661"/>
        <dbReference type="Rhea" id="RHEA-COMP:19119"/>
        <dbReference type="ChEBI" id="CHEBI:30616"/>
        <dbReference type="ChEBI" id="CHEBI:33019"/>
        <dbReference type="ChEBI" id="CHEBI:58591"/>
        <dbReference type="ChEBI" id="CHEBI:78442"/>
        <dbReference type="ChEBI" id="CHEBI:229520"/>
        <dbReference type="ChEBI" id="CHEBI:456215"/>
    </reaction>
    <physiologicalReaction direction="left-to-right" evidence="17">
        <dbReference type="Rhea" id="RHEA:78648"/>
    </physiologicalReaction>
</comment>
<evidence type="ECO:0000256" key="4">
    <source>
        <dbReference type="ARBA" id="ARBA00022598"/>
    </source>
</evidence>
<dbReference type="HAMAP" id="MF_00041">
    <property type="entry name" value="Cys_tRNA_synth"/>
    <property type="match status" value="1"/>
</dbReference>
<dbReference type="AlphaFoldDB" id="A0A9D4KGR8"/>
<keyword evidence="9" id="KW-0648">Protein biosynthesis</keyword>
<dbReference type="Pfam" id="PF01406">
    <property type="entry name" value="tRNA-synt_1e"/>
    <property type="match status" value="1"/>
</dbReference>
<evidence type="ECO:0000256" key="17">
    <source>
        <dbReference type="ARBA" id="ARBA00048609"/>
    </source>
</evidence>
<evidence type="ECO:0000256" key="3">
    <source>
        <dbReference type="ARBA" id="ARBA00012832"/>
    </source>
</evidence>
<evidence type="ECO:0000256" key="12">
    <source>
        <dbReference type="ARBA" id="ARBA00043868"/>
    </source>
</evidence>
<dbReference type="InterPro" id="IPR015803">
    <property type="entry name" value="Cys-tRNA-ligase"/>
</dbReference>
<proteinExistence type="inferred from homology"/>
<evidence type="ECO:0000313" key="23">
    <source>
        <dbReference type="Proteomes" id="UP000828390"/>
    </source>
</evidence>
<keyword evidence="8" id="KW-0067">ATP-binding</keyword>
<keyword evidence="5" id="KW-0479">Metal-binding</keyword>
<dbReference type="InterPro" id="IPR014729">
    <property type="entry name" value="Rossmann-like_a/b/a_fold"/>
</dbReference>
<dbReference type="PANTHER" id="PTHR10890:SF27">
    <property type="entry name" value="CYSTEINE--TRNA LIGASE, MITOCHONDRIAL-RELATED"/>
    <property type="match status" value="1"/>
</dbReference>
<dbReference type="PRINTS" id="PR00983">
    <property type="entry name" value="TRNASYNTHCYS"/>
</dbReference>
<feature type="compositionally biased region" description="Polar residues" evidence="19">
    <location>
        <begin position="563"/>
        <end position="596"/>
    </location>
</feature>
<comment type="function">
    <text evidence="13">In addition to its role as an aminoacyl-tRNA synthetase, has also cysteine persulfide synthase activity. Produces reactive persulfide species such as cysteine persulfide (CysSSH) from substrate cysteine and mediate direct incorporation of CysSSH into proteins during translations, resulting in protein persulfides and polysulfides. CysSSHs behave as potent antioxidants and cellular protectants.</text>
</comment>
<dbReference type="Gene3D" id="3.40.50.620">
    <property type="entry name" value="HUPs"/>
    <property type="match status" value="1"/>
</dbReference>
<evidence type="ECO:0000256" key="7">
    <source>
        <dbReference type="ARBA" id="ARBA00022833"/>
    </source>
</evidence>
<dbReference type="InterPro" id="IPR024909">
    <property type="entry name" value="Cys-tRNA/MSH_ligase"/>
</dbReference>
<comment type="catalytic activity">
    <reaction evidence="18">
        <text>tRNA(Cys) + L-cysteine + ATP = L-cysteinyl-tRNA(Cys) + AMP + diphosphate</text>
        <dbReference type="Rhea" id="RHEA:17773"/>
        <dbReference type="Rhea" id="RHEA-COMP:9661"/>
        <dbReference type="Rhea" id="RHEA-COMP:9679"/>
        <dbReference type="ChEBI" id="CHEBI:30616"/>
        <dbReference type="ChEBI" id="CHEBI:33019"/>
        <dbReference type="ChEBI" id="CHEBI:35235"/>
        <dbReference type="ChEBI" id="CHEBI:78442"/>
        <dbReference type="ChEBI" id="CHEBI:78517"/>
        <dbReference type="ChEBI" id="CHEBI:456215"/>
        <dbReference type="EC" id="6.1.1.16"/>
    </reaction>
    <physiologicalReaction direction="right-to-left" evidence="18">
        <dbReference type="Rhea" id="RHEA:17775"/>
    </physiologicalReaction>
</comment>
<comment type="caution">
    <text evidence="22">The sequence shown here is derived from an EMBL/GenBank/DDBJ whole genome shotgun (WGS) entry which is preliminary data.</text>
</comment>
<dbReference type="GO" id="GO:0005737">
    <property type="term" value="C:cytoplasm"/>
    <property type="evidence" value="ECO:0007669"/>
    <property type="project" value="InterPro"/>
</dbReference>
<dbReference type="GO" id="GO:0046872">
    <property type="term" value="F:metal ion binding"/>
    <property type="evidence" value="ECO:0007669"/>
    <property type="project" value="UniProtKB-KW"/>
</dbReference>
<dbReference type="Proteomes" id="UP000828390">
    <property type="component" value="Unassembled WGS sequence"/>
</dbReference>
<dbReference type="GO" id="GO:0006423">
    <property type="term" value="P:cysteinyl-tRNA aminoacylation"/>
    <property type="evidence" value="ECO:0007669"/>
    <property type="project" value="InterPro"/>
</dbReference>
<evidence type="ECO:0000256" key="9">
    <source>
        <dbReference type="ARBA" id="ARBA00022917"/>
    </source>
</evidence>
<comment type="function">
    <text evidence="12">Mitochondrial cysteine-specific aminoacyl-tRNA synthetase that catalyzes the ATP-dependent ligation of cysteine to tRNA(Cys).</text>
</comment>
<dbReference type="GO" id="GO:0005524">
    <property type="term" value="F:ATP binding"/>
    <property type="evidence" value="ECO:0007669"/>
    <property type="project" value="UniProtKB-KW"/>
</dbReference>
<feature type="region of interest" description="Disordered" evidence="19">
    <location>
        <begin position="551"/>
        <end position="610"/>
    </location>
</feature>
<keyword evidence="23" id="KW-1185">Reference proteome</keyword>
<keyword evidence="7" id="KW-0862">Zinc</keyword>
<gene>
    <name evidence="22" type="ORF">DPMN_113005</name>
</gene>
<comment type="catalytic activity">
    <reaction evidence="16">
        <text>S-sulfanyl-L-cysteine + L-cysteine = S-disulfanyl-L-cysteine + L-alanine</text>
        <dbReference type="Rhea" id="RHEA:78627"/>
        <dbReference type="ChEBI" id="CHEBI:35235"/>
        <dbReference type="ChEBI" id="CHEBI:57972"/>
        <dbReference type="ChEBI" id="CHEBI:58591"/>
        <dbReference type="ChEBI" id="CHEBI:229465"/>
    </reaction>
    <physiologicalReaction direction="left-to-right" evidence="16">
        <dbReference type="Rhea" id="RHEA:78628"/>
    </physiologicalReaction>
</comment>
<feature type="compositionally biased region" description="Basic and acidic residues" evidence="19">
    <location>
        <begin position="597"/>
        <end position="610"/>
    </location>
</feature>
<organism evidence="22 23">
    <name type="scientific">Dreissena polymorpha</name>
    <name type="common">Zebra mussel</name>
    <name type="synonym">Mytilus polymorpha</name>
    <dbReference type="NCBI Taxonomy" id="45954"/>
    <lineage>
        <taxon>Eukaryota</taxon>
        <taxon>Metazoa</taxon>
        <taxon>Spiralia</taxon>
        <taxon>Lophotrochozoa</taxon>
        <taxon>Mollusca</taxon>
        <taxon>Bivalvia</taxon>
        <taxon>Autobranchia</taxon>
        <taxon>Heteroconchia</taxon>
        <taxon>Euheterodonta</taxon>
        <taxon>Imparidentia</taxon>
        <taxon>Neoheterodontei</taxon>
        <taxon>Myida</taxon>
        <taxon>Dreissenoidea</taxon>
        <taxon>Dreissenidae</taxon>
        <taxon>Dreissena</taxon>
    </lineage>
</organism>
<evidence type="ECO:0000259" key="21">
    <source>
        <dbReference type="Pfam" id="PF09190"/>
    </source>
</evidence>
<comment type="catalytic activity">
    <reaction evidence="15">
        <text>2 L-cysteine = S-sulfanyl-L-cysteine + L-alanine</text>
        <dbReference type="Rhea" id="RHEA:78543"/>
        <dbReference type="ChEBI" id="CHEBI:35235"/>
        <dbReference type="ChEBI" id="CHEBI:57972"/>
        <dbReference type="ChEBI" id="CHEBI:58591"/>
    </reaction>
    <physiologicalReaction direction="left-to-right" evidence="15">
        <dbReference type="Rhea" id="RHEA:78544"/>
    </physiologicalReaction>
</comment>
<dbReference type="FunFam" id="3.40.50.620:FF:000027">
    <property type="entry name" value="Cysteine--tRNA ligase, cytoplasmic"/>
    <property type="match status" value="1"/>
</dbReference>
<evidence type="ECO:0000256" key="6">
    <source>
        <dbReference type="ARBA" id="ARBA00022741"/>
    </source>
</evidence>
<evidence type="ECO:0000256" key="18">
    <source>
        <dbReference type="ARBA" id="ARBA00049046"/>
    </source>
</evidence>
<evidence type="ECO:0000256" key="1">
    <source>
        <dbReference type="ARBA" id="ARBA00001947"/>
    </source>
</evidence>
<evidence type="ECO:0000256" key="19">
    <source>
        <dbReference type="SAM" id="MobiDB-lite"/>
    </source>
</evidence>
<keyword evidence="4" id="KW-0436">Ligase</keyword>
<comment type="cofactor">
    <cofactor evidence="1">
        <name>Zn(2+)</name>
        <dbReference type="ChEBI" id="CHEBI:29105"/>
    </cofactor>
</comment>
<name>A0A9D4KGR8_DREPO</name>
<dbReference type="InterPro" id="IPR032678">
    <property type="entry name" value="tRNA-synt_1_cat_dom"/>
</dbReference>
<dbReference type="EMBL" id="JAIWYP010000004">
    <property type="protein sequence ID" value="KAH3839573.1"/>
    <property type="molecule type" value="Genomic_DNA"/>
</dbReference>
<keyword evidence="10" id="KW-0030">Aminoacyl-tRNA synthetase</keyword>
<dbReference type="PANTHER" id="PTHR10890">
    <property type="entry name" value="CYSTEINYL-TRNA SYNTHETASE"/>
    <property type="match status" value="1"/>
</dbReference>
<dbReference type="InterPro" id="IPR009080">
    <property type="entry name" value="tRNAsynth_Ia_anticodon-bd"/>
</dbReference>
<keyword evidence="6" id="KW-0547">Nucleotide-binding</keyword>
<comment type="similarity">
    <text evidence="2">Belongs to the class-I aminoacyl-tRNA synthetase family.</text>
</comment>
<dbReference type="NCBIfam" id="TIGR00435">
    <property type="entry name" value="cysS"/>
    <property type="match status" value="1"/>
</dbReference>
<evidence type="ECO:0000256" key="11">
    <source>
        <dbReference type="ARBA" id="ARBA00031499"/>
    </source>
</evidence>
<evidence type="ECO:0000256" key="13">
    <source>
        <dbReference type="ARBA" id="ARBA00045476"/>
    </source>
</evidence>
<dbReference type="GO" id="GO:0004817">
    <property type="term" value="F:cysteine-tRNA ligase activity"/>
    <property type="evidence" value="ECO:0007669"/>
    <property type="project" value="UniProtKB-EC"/>
</dbReference>
<evidence type="ECO:0000256" key="10">
    <source>
        <dbReference type="ARBA" id="ARBA00023146"/>
    </source>
</evidence>
<evidence type="ECO:0000256" key="14">
    <source>
        <dbReference type="ARBA" id="ARBA00047499"/>
    </source>
</evidence>
<dbReference type="SUPFAM" id="SSF52374">
    <property type="entry name" value="Nucleotidylyl transferase"/>
    <property type="match status" value="1"/>
</dbReference>
<comment type="catalytic activity">
    <reaction evidence="14">
        <text>S-disulfanyl-L-cysteine + tRNA(Cys) + ATP = (S)-disulfanyl-L-cysteinyl-tRNA(Cys) + AMP + diphosphate</text>
        <dbReference type="Rhea" id="RHEA:78651"/>
        <dbReference type="Rhea" id="RHEA-COMP:9661"/>
        <dbReference type="Rhea" id="RHEA-COMP:19120"/>
        <dbReference type="ChEBI" id="CHEBI:30616"/>
        <dbReference type="ChEBI" id="CHEBI:33019"/>
        <dbReference type="ChEBI" id="CHEBI:78442"/>
        <dbReference type="ChEBI" id="CHEBI:229465"/>
        <dbReference type="ChEBI" id="CHEBI:229521"/>
        <dbReference type="ChEBI" id="CHEBI:456215"/>
    </reaction>
    <physiologicalReaction direction="left-to-right" evidence="14">
        <dbReference type="Rhea" id="RHEA:78652"/>
    </physiologicalReaction>
</comment>
<sequence length="610" mass="69521">MHGYVARILLRTTFKNGVLKGLRLVSSHTHQWIQPTGYKTGIHVYNSLSKQKNELVLPKGKYLSWYGCGPTVYDSSHIGHASNYVRYDIIRRILQDFFGLNVCYMMGVTDIDDKIIKRSNELDKEFTAITSFYEREFFQEMSALNILQPSLISRVTDYIPEIVAFISRIIQRGHAYKGTDGSVYFDVARFGVYYKFIPQQEHAQADAKGKKSVEDFALWKVVKPGEPYWESPWGPGRPGWHIECSAMASRVFGSTIDIHSGGIDLMFPHHENELAQSCSYHGVPQWANYWFHTGFLYQSFDSEKMSKSLKNTISVAELLKTYTANQFRMFCMLTHYRNNIEFNSEKMAKAVSLDSKIGSFLQQCDAYVKGQIVGGNISEAETMAMLAENEESFLGHLRDDFHTPLAMEVLFDLISTVNTNLRKADADCRSPGVIAAVQLYVKTMCQKLGFQKKGLKVHDNMSQDSDSMKLREVLDNTVKFRHNVRQFALNQQLPRIDFDNQREYKKCRQNLFLPLLQECDNLRSQLSNCQIRIQDHSGFSSWEFDDTKNNAERAESDPDITGEKSNVLNSSSQGTSAKEVASKSQNDQGQQKSKLTSTDKHSSDSDRTSA</sequence>